<protein>
    <submittedName>
        <fullName evidence="2">Uncharacterized protein</fullName>
    </submittedName>
</protein>
<evidence type="ECO:0000313" key="3">
    <source>
        <dbReference type="Proteomes" id="UP000054337"/>
    </source>
</evidence>
<evidence type="ECO:0000313" key="2">
    <source>
        <dbReference type="EMBL" id="EUN29971.1"/>
    </source>
</evidence>
<dbReference type="EMBL" id="KI968709">
    <property type="protein sequence ID" value="EUN29971.1"/>
    <property type="molecule type" value="Genomic_DNA"/>
</dbReference>
<dbReference type="HOGENOM" id="CLU_2276979_0_0_1"/>
<proteinExistence type="predicted"/>
<dbReference type="AlphaFoldDB" id="W7EPH0"/>
<evidence type="ECO:0000256" key="1">
    <source>
        <dbReference type="SAM" id="Phobius"/>
    </source>
</evidence>
<gene>
    <name evidence="2" type="ORF">COCVIDRAFT_13620</name>
</gene>
<dbReference type="Proteomes" id="UP000054337">
    <property type="component" value="Unassembled WGS sequence"/>
</dbReference>
<keyword evidence="3" id="KW-1185">Reference proteome</keyword>
<dbReference type="RefSeq" id="XP_014559438.1">
    <property type="nucleotide sequence ID" value="XM_014703952.1"/>
</dbReference>
<keyword evidence="1" id="KW-1133">Transmembrane helix</keyword>
<keyword evidence="1" id="KW-0472">Membrane</keyword>
<dbReference type="OrthoDB" id="3689405at2759"/>
<dbReference type="GeneID" id="26251354"/>
<organism evidence="2 3">
    <name type="scientific">Bipolaris victoriae (strain FI3)</name>
    <name type="common">Victoria blight of oats agent</name>
    <name type="synonym">Cochliobolus victoriae</name>
    <dbReference type="NCBI Taxonomy" id="930091"/>
    <lineage>
        <taxon>Eukaryota</taxon>
        <taxon>Fungi</taxon>
        <taxon>Dikarya</taxon>
        <taxon>Ascomycota</taxon>
        <taxon>Pezizomycotina</taxon>
        <taxon>Dothideomycetes</taxon>
        <taxon>Pleosporomycetidae</taxon>
        <taxon>Pleosporales</taxon>
        <taxon>Pleosporineae</taxon>
        <taxon>Pleosporaceae</taxon>
        <taxon>Bipolaris</taxon>
    </lineage>
</organism>
<name>W7EPH0_BIPV3</name>
<sequence length="102" mass="11577">MAAIANAAPTTPRSTAGWSKEAVLTLVGVCVAIFGIFAGLGSSPKGRRWLCSPFTYFSNTRRTTAQRQHAGTGHQLRDLYEEYMRFREFRELYMQMQTRHSE</sequence>
<accession>W7EPH0</accession>
<keyword evidence="1" id="KW-0812">Transmembrane</keyword>
<reference evidence="2 3" key="1">
    <citation type="journal article" date="2013" name="PLoS Genet.">
        <title>Comparative genome structure, secondary metabolite, and effector coding capacity across Cochliobolus pathogens.</title>
        <authorList>
            <person name="Condon B.J."/>
            <person name="Leng Y."/>
            <person name="Wu D."/>
            <person name="Bushley K.E."/>
            <person name="Ohm R.A."/>
            <person name="Otillar R."/>
            <person name="Martin J."/>
            <person name="Schackwitz W."/>
            <person name="Grimwood J."/>
            <person name="MohdZainudin N."/>
            <person name="Xue C."/>
            <person name="Wang R."/>
            <person name="Manning V.A."/>
            <person name="Dhillon B."/>
            <person name="Tu Z.J."/>
            <person name="Steffenson B.J."/>
            <person name="Salamov A."/>
            <person name="Sun H."/>
            <person name="Lowry S."/>
            <person name="LaButti K."/>
            <person name="Han J."/>
            <person name="Copeland A."/>
            <person name="Lindquist E."/>
            <person name="Barry K."/>
            <person name="Schmutz J."/>
            <person name="Baker S.E."/>
            <person name="Ciuffetti L.M."/>
            <person name="Grigoriev I.V."/>
            <person name="Zhong S."/>
            <person name="Turgeon B.G."/>
        </authorList>
    </citation>
    <scope>NUCLEOTIDE SEQUENCE [LARGE SCALE GENOMIC DNA]</scope>
    <source>
        <strain evidence="2 3">FI3</strain>
    </source>
</reference>
<feature type="transmembrane region" description="Helical" evidence="1">
    <location>
        <begin position="22"/>
        <end position="40"/>
    </location>
</feature>